<evidence type="ECO:0000256" key="4">
    <source>
        <dbReference type="ARBA" id="ARBA00022801"/>
    </source>
</evidence>
<dbReference type="NCBIfam" id="TIGR00072">
    <property type="entry name" value="hydrog_prot"/>
    <property type="match status" value="1"/>
</dbReference>
<dbReference type="InterPro" id="IPR000671">
    <property type="entry name" value="Peptidase_A31"/>
</dbReference>
<evidence type="ECO:0000256" key="1">
    <source>
        <dbReference type="ARBA" id="ARBA00006814"/>
    </source>
</evidence>
<dbReference type="Proteomes" id="UP000274515">
    <property type="component" value="Unassembled WGS sequence"/>
</dbReference>
<evidence type="ECO:0000256" key="3">
    <source>
        <dbReference type="ARBA" id="ARBA00022750"/>
    </source>
</evidence>
<keyword evidence="6" id="KW-1185">Reference proteome</keyword>
<keyword evidence="3" id="KW-0064">Aspartyl protease</keyword>
<organism evidence="5 6">
    <name type="scientific">Saccharopolyspora rhizosphaerae</name>
    <dbReference type="NCBI Taxonomy" id="2492662"/>
    <lineage>
        <taxon>Bacteria</taxon>
        <taxon>Bacillati</taxon>
        <taxon>Actinomycetota</taxon>
        <taxon>Actinomycetes</taxon>
        <taxon>Pseudonocardiales</taxon>
        <taxon>Pseudonocardiaceae</taxon>
        <taxon>Saccharopolyspora</taxon>
    </lineage>
</organism>
<dbReference type="AlphaFoldDB" id="A0A3R8R579"/>
<sequence length="163" mass="17000">MRPRVLVAGIGNMFLGDDGFGPEVVRLLSARPVPEHARVIDYGIRGLHLAYELLDGYDALVLVDALPADGAPGEMRVLEVGPEHVEEADGLDAHSMNPTSVLATLVAMGGELPRTYVVGCTPLSTEESLGLSEPVAAALEPAVATITSLLNHELAPAGAGEEK</sequence>
<evidence type="ECO:0000256" key="2">
    <source>
        <dbReference type="ARBA" id="ARBA00022670"/>
    </source>
</evidence>
<comment type="caution">
    <text evidence="5">The sequence shown here is derived from an EMBL/GenBank/DDBJ whole genome shotgun (WGS) entry which is preliminary data.</text>
</comment>
<dbReference type="GO" id="GO:0016485">
    <property type="term" value="P:protein processing"/>
    <property type="evidence" value="ECO:0007669"/>
    <property type="project" value="TreeGrafter"/>
</dbReference>
<dbReference type="EMBL" id="RSAA01000006">
    <property type="protein sequence ID" value="RRO18657.1"/>
    <property type="molecule type" value="Genomic_DNA"/>
</dbReference>
<dbReference type="RefSeq" id="WP_125089156.1">
    <property type="nucleotide sequence ID" value="NZ_RSAA01000006.1"/>
</dbReference>
<dbReference type="SUPFAM" id="SSF53163">
    <property type="entry name" value="HybD-like"/>
    <property type="match status" value="1"/>
</dbReference>
<dbReference type="CDD" id="cd06068">
    <property type="entry name" value="H2MP_like-1"/>
    <property type="match status" value="1"/>
</dbReference>
<dbReference type="GO" id="GO:0008047">
    <property type="term" value="F:enzyme activator activity"/>
    <property type="evidence" value="ECO:0007669"/>
    <property type="project" value="InterPro"/>
</dbReference>
<evidence type="ECO:0000313" key="6">
    <source>
        <dbReference type="Proteomes" id="UP000274515"/>
    </source>
</evidence>
<dbReference type="PANTHER" id="PTHR30302">
    <property type="entry name" value="HYDROGENASE 1 MATURATION PROTEASE"/>
    <property type="match status" value="1"/>
</dbReference>
<gene>
    <name evidence="5" type="ORF">EIL87_05950</name>
</gene>
<keyword evidence="4" id="KW-0378">Hydrolase</keyword>
<dbReference type="OrthoDB" id="3828930at2"/>
<dbReference type="Gene3D" id="3.40.50.1450">
    <property type="entry name" value="HybD-like"/>
    <property type="match status" value="1"/>
</dbReference>
<comment type="similarity">
    <text evidence="1">Belongs to the peptidase A31 family.</text>
</comment>
<dbReference type="InterPro" id="IPR023430">
    <property type="entry name" value="Pept_HybD-like_dom_sf"/>
</dbReference>
<name>A0A3R8R579_9PSEU</name>
<accession>A0A3R8R579</accession>
<reference evidence="5 6" key="1">
    <citation type="submission" date="2018-11" db="EMBL/GenBank/DDBJ databases">
        <title>Saccharopolyspora rhizosphaerae sp. nov., an actinomycete isolated from rhizosphere soil in Thailand.</title>
        <authorList>
            <person name="Intra B."/>
            <person name="Euanorasetr J."/>
            <person name="Take A."/>
            <person name="Inahashi Y."/>
            <person name="Mori M."/>
            <person name="Panbangred W."/>
            <person name="Matsumoto A."/>
        </authorList>
    </citation>
    <scope>NUCLEOTIDE SEQUENCE [LARGE SCALE GENOMIC DNA]</scope>
    <source>
        <strain evidence="5 6">H219</strain>
    </source>
</reference>
<keyword evidence="2 5" id="KW-0645">Protease</keyword>
<dbReference type="PANTHER" id="PTHR30302:SF1">
    <property type="entry name" value="HYDROGENASE 2 MATURATION PROTEASE"/>
    <property type="match status" value="1"/>
</dbReference>
<dbReference type="Pfam" id="PF01750">
    <property type="entry name" value="HycI"/>
    <property type="match status" value="1"/>
</dbReference>
<proteinExistence type="inferred from homology"/>
<evidence type="ECO:0000313" key="5">
    <source>
        <dbReference type="EMBL" id="RRO18657.1"/>
    </source>
</evidence>
<protein>
    <submittedName>
        <fullName evidence="5">Hydrogenase maturation protease</fullName>
    </submittedName>
</protein>
<dbReference type="GO" id="GO:0004190">
    <property type="term" value="F:aspartic-type endopeptidase activity"/>
    <property type="evidence" value="ECO:0007669"/>
    <property type="project" value="UniProtKB-KW"/>
</dbReference>
<dbReference type="PRINTS" id="PR00446">
    <property type="entry name" value="HYDRGNUPTAKE"/>
</dbReference>